<dbReference type="OrthoDB" id="9801824at2"/>
<reference evidence="3" key="1">
    <citation type="submission" date="2016-10" db="EMBL/GenBank/DDBJ databases">
        <authorList>
            <person name="Varghese N."/>
            <person name="Submissions S."/>
        </authorList>
    </citation>
    <scope>NUCLEOTIDE SEQUENCE [LARGE SCALE GENOMIC DNA]</scope>
    <source>
        <strain evidence="3">LMG 2223</strain>
    </source>
</reference>
<dbReference type="Gene3D" id="3.30.460.10">
    <property type="entry name" value="Beta Polymerase, domain 2"/>
    <property type="match status" value="1"/>
</dbReference>
<dbReference type="InterPro" id="IPR007685">
    <property type="entry name" value="RelA_SpoT"/>
</dbReference>
<evidence type="ECO:0000313" key="3">
    <source>
        <dbReference type="Proteomes" id="UP000198600"/>
    </source>
</evidence>
<organism evidence="2 3">
    <name type="scientific">Pseudomonas mucidolens</name>
    <dbReference type="NCBI Taxonomy" id="46679"/>
    <lineage>
        <taxon>Bacteria</taxon>
        <taxon>Pseudomonadati</taxon>
        <taxon>Pseudomonadota</taxon>
        <taxon>Gammaproteobacteria</taxon>
        <taxon>Pseudomonadales</taxon>
        <taxon>Pseudomonadaceae</taxon>
        <taxon>Pseudomonas</taxon>
    </lineage>
</organism>
<dbReference type="Proteomes" id="UP000198600">
    <property type="component" value="Chromosome I"/>
</dbReference>
<dbReference type="Gene3D" id="1.10.287.860">
    <property type="entry name" value="Nucleotidyltransferase"/>
    <property type="match status" value="1"/>
</dbReference>
<dbReference type="STRING" id="46679.SAMN05216202_0636"/>
<dbReference type="PANTHER" id="PTHR41773:SF1">
    <property type="entry name" value="RELA_SPOT DOMAIN-CONTAINING PROTEIN"/>
    <property type="match status" value="1"/>
</dbReference>
<dbReference type="CDD" id="cd05399">
    <property type="entry name" value="NT_Rel-Spo_like"/>
    <property type="match status" value="1"/>
</dbReference>
<dbReference type="EMBL" id="LT629802">
    <property type="protein sequence ID" value="SDU85569.1"/>
    <property type="molecule type" value="Genomic_DNA"/>
</dbReference>
<feature type="domain" description="RelA/SpoT" evidence="1">
    <location>
        <begin position="42"/>
        <end position="166"/>
    </location>
</feature>
<dbReference type="RefSeq" id="WP_084379464.1">
    <property type="nucleotide sequence ID" value="NZ_LS483433.1"/>
</dbReference>
<evidence type="ECO:0000313" key="2">
    <source>
        <dbReference type="EMBL" id="SDU85569.1"/>
    </source>
</evidence>
<dbReference type="GO" id="GO:0015969">
    <property type="term" value="P:guanosine tetraphosphate metabolic process"/>
    <property type="evidence" value="ECO:0007669"/>
    <property type="project" value="InterPro"/>
</dbReference>
<protein>
    <submittedName>
        <fullName evidence="2">PpGpp synthetase catalytic domain-containing protein (RelA/SpoT-type nucleotidyltranferase)</fullName>
    </submittedName>
</protein>
<gene>
    <name evidence="2" type="ORF">SAMN05216202_0636</name>
</gene>
<dbReference type="InterPro" id="IPR043519">
    <property type="entry name" value="NT_sf"/>
</dbReference>
<evidence type="ECO:0000259" key="1">
    <source>
        <dbReference type="SMART" id="SM00954"/>
    </source>
</evidence>
<proteinExistence type="predicted"/>
<keyword evidence="3" id="KW-1185">Reference proteome</keyword>
<sequence>MSEIIDQFRDAKPKLERLRQNIESVIKQIVGERNIPVFGIESRIKNEESFVGKVARKSYSAPLDEIDDLCGVRVICYYQEDIENICGIVESEFEVLQKDNKKDALNDNQFGYTSYHYIVRLKNEWLAHPGARGLGGFRAEIQIRTMLMHTWAAISHKLLYKREADVPPQFKRQLNRLSALIELADEQFDAIKNVKVKLVEKLTENKLNLEDFSELSSDSLVAIYNRYFSDRAHDDNHIPSLLEEIREAGFNFKDLVEKIELCLPILTNFEKEEVEYETGVGGERELPKWHFSGAVRTILDLTSDKYFESRAETFPPEIVAITEKYRRLIR</sequence>
<dbReference type="PANTHER" id="PTHR41773">
    <property type="entry name" value="GTP PYROPHOSPHATASE-RELATED"/>
    <property type="match status" value="1"/>
</dbReference>
<name>A0A1H2LXA2_9PSED</name>
<dbReference type="AlphaFoldDB" id="A0A1H2LXA2"/>
<accession>A0A1H2LXA2</accession>
<dbReference type="SMART" id="SM00954">
    <property type="entry name" value="RelA_SpoT"/>
    <property type="match status" value="1"/>
</dbReference>
<dbReference type="SUPFAM" id="SSF81301">
    <property type="entry name" value="Nucleotidyltransferase"/>
    <property type="match status" value="1"/>
</dbReference>
<dbReference type="Pfam" id="PF04607">
    <property type="entry name" value="RelA_SpoT"/>
    <property type="match status" value="1"/>
</dbReference>